<dbReference type="EMBL" id="HACA01017018">
    <property type="protein sequence ID" value="CDW34379.1"/>
    <property type="molecule type" value="Transcribed_RNA"/>
</dbReference>
<proteinExistence type="predicted"/>
<sequence length="10" mass="1221">MTMRKPPGFR</sequence>
<organism evidence="1">
    <name type="scientific">Lepeophtheirus salmonis</name>
    <name type="common">Salmon louse</name>
    <name type="synonym">Caligus salmonis</name>
    <dbReference type="NCBI Taxonomy" id="72036"/>
    <lineage>
        <taxon>Eukaryota</taxon>
        <taxon>Metazoa</taxon>
        <taxon>Ecdysozoa</taxon>
        <taxon>Arthropoda</taxon>
        <taxon>Crustacea</taxon>
        <taxon>Multicrustacea</taxon>
        <taxon>Hexanauplia</taxon>
        <taxon>Copepoda</taxon>
        <taxon>Siphonostomatoida</taxon>
        <taxon>Caligidae</taxon>
        <taxon>Lepeophtheirus</taxon>
    </lineage>
</organism>
<accession>A0A0K2U800</accession>
<evidence type="ECO:0000313" key="1">
    <source>
        <dbReference type="EMBL" id="CDW34379.1"/>
    </source>
</evidence>
<protein>
    <submittedName>
        <fullName evidence="1">Uncharacterized protein</fullName>
    </submittedName>
</protein>
<name>A0A0K2U800_LEPSM</name>
<reference evidence="1" key="1">
    <citation type="submission" date="2014-05" db="EMBL/GenBank/DDBJ databases">
        <authorList>
            <person name="Chronopoulou M."/>
        </authorList>
    </citation>
    <scope>NUCLEOTIDE SEQUENCE</scope>
    <source>
        <tissue evidence="1">Whole organism</tissue>
    </source>
</reference>